<dbReference type="Gene3D" id="3.30.70.270">
    <property type="match status" value="1"/>
</dbReference>
<evidence type="ECO:0000313" key="5">
    <source>
        <dbReference type="EMBL" id="CCO47228.1"/>
    </source>
</evidence>
<feature type="domain" description="GGDEF" evidence="4">
    <location>
        <begin position="534"/>
        <end position="662"/>
    </location>
</feature>
<accession>A0AAV2VS12</accession>
<dbReference type="Pfam" id="PF00497">
    <property type="entry name" value="SBP_bac_3"/>
    <property type="match status" value="2"/>
</dbReference>
<dbReference type="SUPFAM" id="SSF53850">
    <property type="entry name" value="Periplasmic binding protein-like II"/>
    <property type="match status" value="2"/>
</dbReference>
<keyword evidence="3" id="KW-0472">Membrane</keyword>
<protein>
    <submittedName>
        <fullName evidence="5">Bacterial periplasmic transport system fused with GGDEF domain protein</fullName>
    </submittedName>
</protein>
<evidence type="ECO:0000256" key="1">
    <source>
        <dbReference type="ARBA" id="ARBA00010333"/>
    </source>
</evidence>
<dbReference type="CDD" id="cd01949">
    <property type="entry name" value="GGDEF"/>
    <property type="match status" value="1"/>
</dbReference>
<sequence>MKKLLALMGAFLALQLMGIKVVYGQKPYYVVATEADDVVTRFLFDAVAEEFSVGVEYRDMPDFDSILESVASGESDFAANVTHTEERAKLFDFSAPTNIEYTYLFSPSGISLIDAEVIGVPKNTIYPSLVKQNFPNVRLIEYNGFEEAKNLLISGEVNGVIDAINQLKAMLTIGLDAQLLNDQISIKPVSIIARRGQHAYMMEKIVKFIHSESMQKRLRKHISEYQFDIRRRALRRDMLVLGLKSNQTFRVKLENAYPYVEYTKEGDVQGISADTLLQACQILTFNCEVVSTAYESWESMYGDLINKKIDILAPLTISEQRKNIAYFSVPHYFPEAIIVKRLGFKPDVYTHVSELITERIGVVRNDFFDELLSQLLPQKTFVRYSSQDELVKALVNNEIDYIALDKASLNILLKEQELLPITQDYSIESFHSSEIAIGFPKNTRGEVLAALFSRAIRMLDTSSINDFYDKQPDWRNTLEKEQELANQTKRLFIVAFLFILLVAYLLYRQANTDSLTKLENRRALNLKYRRGIKPWQTVFYLDINDFKQINDQYGHDVGDRVIQTYASIIRRNWKGNWYRIGGDEFILVTSNPLENINRVLKNLRLFTFYLEERDRDLSVSVSIGVFQPRNKEFTLREILIKADEAMYQSKRKGEPTFVSVDN</sequence>
<reference evidence="5 6" key="1">
    <citation type="journal article" date="2013" name="ISME J.">
        <title>Comparative genomics of pathogenic lineages of Vibrio nigripulchritudo identifies virulence-associated traits.</title>
        <authorList>
            <person name="Goudenege D."/>
            <person name="Labreuche Y."/>
            <person name="Krin E."/>
            <person name="Ansquer D."/>
            <person name="Mangenot S."/>
            <person name="Calteau A."/>
            <person name="Medigue C."/>
            <person name="Mazel D."/>
            <person name="Polz M.F."/>
            <person name="Le Roux F."/>
        </authorList>
    </citation>
    <scope>NUCLEOTIDE SEQUENCE [LARGE SCALE GENOMIC DNA]</scope>
    <source>
        <strain evidence="5 6">SOn1</strain>
    </source>
</reference>
<dbReference type="InterPro" id="IPR001638">
    <property type="entry name" value="Solute-binding_3/MltF_N"/>
</dbReference>
<dbReference type="SUPFAM" id="SSF55073">
    <property type="entry name" value="Nucleotide cyclase"/>
    <property type="match status" value="1"/>
</dbReference>
<keyword evidence="2" id="KW-0732">Signal</keyword>
<dbReference type="SMART" id="SM00267">
    <property type="entry name" value="GGDEF"/>
    <property type="match status" value="1"/>
</dbReference>
<dbReference type="InterPro" id="IPR043128">
    <property type="entry name" value="Rev_trsase/Diguanyl_cyclase"/>
</dbReference>
<dbReference type="PANTHER" id="PTHR35936">
    <property type="entry name" value="MEMBRANE-BOUND LYTIC MUREIN TRANSGLYCOSYLASE F"/>
    <property type="match status" value="1"/>
</dbReference>
<comment type="caution">
    <text evidence="5">The sequence shown here is derived from an EMBL/GenBank/DDBJ whole genome shotgun (WGS) entry which is preliminary data.</text>
</comment>
<dbReference type="Pfam" id="PF00990">
    <property type="entry name" value="GGDEF"/>
    <property type="match status" value="1"/>
</dbReference>
<organism evidence="5 6">
    <name type="scientific">Vibrio nigripulchritudo SOn1</name>
    <dbReference type="NCBI Taxonomy" id="1238450"/>
    <lineage>
        <taxon>Bacteria</taxon>
        <taxon>Pseudomonadati</taxon>
        <taxon>Pseudomonadota</taxon>
        <taxon>Gammaproteobacteria</taxon>
        <taxon>Vibrionales</taxon>
        <taxon>Vibrionaceae</taxon>
        <taxon>Vibrio</taxon>
    </lineage>
</organism>
<dbReference type="PANTHER" id="PTHR35936:SF37">
    <property type="entry name" value="AMINO ACID ABC TRANSPORTER SUBSTRATE-BINDING PROTEIN"/>
    <property type="match status" value="1"/>
</dbReference>
<dbReference type="PROSITE" id="PS50887">
    <property type="entry name" value="GGDEF"/>
    <property type="match status" value="1"/>
</dbReference>
<dbReference type="InterPro" id="IPR029787">
    <property type="entry name" value="Nucleotide_cyclase"/>
</dbReference>
<evidence type="ECO:0000313" key="6">
    <source>
        <dbReference type="Proteomes" id="UP000018211"/>
    </source>
</evidence>
<dbReference type="EMBL" id="CAOF01000117">
    <property type="protein sequence ID" value="CCO47228.1"/>
    <property type="molecule type" value="Genomic_DNA"/>
</dbReference>
<dbReference type="Proteomes" id="UP000018211">
    <property type="component" value="Unassembled WGS sequence"/>
</dbReference>
<dbReference type="AlphaFoldDB" id="A0AAV2VS12"/>
<keyword evidence="3" id="KW-1133">Transmembrane helix</keyword>
<dbReference type="InterPro" id="IPR000160">
    <property type="entry name" value="GGDEF_dom"/>
</dbReference>
<dbReference type="SMART" id="SM00062">
    <property type="entry name" value="PBPb"/>
    <property type="match status" value="2"/>
</dbReference>
<dbReference type="Gene3D" id="3.40.190.10">
    <property type="entry name" value="Periplasmic binding protein-like II"/>
    <property type="match status" value="4"/>
</dbReference>
<evidence type="ECO:0000256" key="3">
    <source>
        <dbReference type="SAM" id="Phobius"/>
    </source>
</evidence>
<feature type="transmembrane region" description="Helical" evidence="3">
    <location>
        <begin position="490"/>
        <end position="507"/>
    </location>
</feature>
<name>A0AAV2VS12_9VIBR</name>
<proteinExistence type="inferred from homology"/>
<comment type="similarity">
    <text evidence="1">Belongs to the bacterial solute-binding protein 3 family.</text>
</comment>
<gene>
    <name evidence="5" type="ORF">VIBNISOn1_270054</name>
</gene>
<dbReference type="NCBIfam" id="TIGR00254">
    <property type="entry name" value="GGDEF"/>
    <property type="match status" value="1"/>
</dbReference>
<evidence type="ECO:0000256" key="2">
    <source>
        <dbReference type="ARBA" id="ARBA00022729"/>
    </source>
</evidence>
<evidence type="ECO:0000259" key="4">
    <source>
        <dbReference type="PROSITE" id="PS50887"/>
    </source>
</evidence>
<keyword evidence="3" id="KW-0812">Transmembrane</keyword>